<keyword evidence="1" id="KW-0812">Transmembrane</keyword>
<dbReference type="Proteomes" id="UP001328425">
    <property type="component" value="Unassembled WGS sequence"/>
</dbReference>
<dbReference type="PANTHER" id="PTHR40078">
    <property type="entry name" value="INTEGRAL MEMBRANE PROTEIN-RELATED"/>
    <property type="match status" value="1"/>
</dbReference>
<keyword evidence="3" id="KW-1185">Reference proteome</keyword>
<feature type="transmembrane region" description="Helical" evidence="1">
    <location>
        <begin position="84"/>
        <end position="101"/>
    </location>
</feature>
<accession>A0ABU7XAG8</accession>
<dbReference type="InterPro" id="IPR038750">
    <property type="entry name" value="YczE/YyaS-like"/>
</dbReference>
<reference evidence="2 3" key="1">
    <citation type="submission" date="2022-11" db="EMBL/GenBank/DDBJ databases">
        <title>The First Case of Preauricular Fistular Abscess Caused by Peptoniphilus grossensis.</title>
        <authorList>
            <person name="Byun J.-H."/>
        </authorList>
    </citation>
    <scope>NUCLEOTIDE SEQUENCE [LARGE SCALE GENOMIC DNA]</scope>
    <source>
        <strain evidence="2 3">GYB008</strain>
    </source>
</reference>
<protein>
    <submittedName>
        <fullName evidence="2">DUF6198 family protein</fullName>
    </submittedName>
</protein>
<dbReference type="RefSeq" id="WP_332087152.1">
    <property type="nucleotide sequence ID" value="NZ_JARBCY010000031.1"/>
</dbReference>
<evidence type="ECO:0000313" key="2">
    <source>
        <dbReference type="EMBL" id="MEF3317990.1"/>
    </source>
</evidence>
<dbReference type="EMBL" id="JARBCY010000031">
    <property type="protein sequence ID" value="MEF3317990.1"/>
    <property type="molecule type" value="Genomic_DNA"/>
</dbReference>
<sequence>MNIKTTIKRITLFVIGLFIMSFGIALIKFSSLGVTSISSIPNIFYEKFPFISFGTYIILLNIGLIIGQLIILGKDFEIKELLQIPISLLFGFFADISLNLLDKFEVHSYFICLIVLIIGIIVLALGISFTLIANIILNSGEAFVKAISKKYNKEFGKIKVLFDVSCVFISMFFSLTFFSTIIGTREGTIISAVFTGFFVNKILCIINKHNS</sequence>
<feature type="transmembrane region" description="Helical" evidence="1">
    <location>
        <begin position="12"/>
        <end position="30"/>
    </location>
</feature>
<comment type="caution">
    <text evidence="2">The sequence shown here is derived from an EMBL/GenBank/DDBJ whole genome shotgun (WGS) entry which is preliminary data.</text>
</comment>
<gene>
    <name evidence="2" type="ORF">PV361_04660</name>
</gene>
<dbReference type="Pfam" id="PF19700">
    <property type="entry name" value="DUF6198"/>
    <property type="match status" value="1"/>
</dbReference>
<evidence type="ECO:0000313" key="3">
    <source>
        <dbReference type="Proteomes" id="UP001328425"/>
    </source>
</evidence>
<dbReference type="PANTHER" id="PTHR40078:SF1">
    <property type="entry name" value="INTEGRAL MEMBRANE PROTEIN"/>
    <property type="match status" value="1"/>
</dbReference>
<feature type="transmembrane region" description="Helical" evidence="1">
    <location>
        <begin position="50"/>
        <end position="72"/>
    </location>
</feature>
<evidence type="ECO:0000256" key="1">
    <source>
        <dbReference type="SAM" id="Phobius"/>
    </source>
</evidence>
<organism evidence="2 3">
    <name type="scientific">Peptoniphilus grossensis</name>
    <dbReference type="NCBI Taxonomy" id="1465756"/>
    <lineage>
        <taxon>Bacteria</taxon>
        <taxon>Bacillati</taxon>
        <taxon>Bacillota</taxon>
        <taxon>Tissierellia</taxon>
        <taxon>Tissierellales</taxon>
        <taxon>Peptoniphilaceae</taxon>
        <taxon>Peptoniphilus</taxon>
    </lineage>
</organism>
<feature type="transmembrane region" description="Helical" evidence="1">
    <location>
        <begin position="158"/>
        <end position="182"/>
    </location>
</feature>
<feature type="transmembrane region" description="Helical" evidence="1">
    <location>
        <begin position="188"/>
        <end position="206"/>
    </location>
</feature>
<keyword evidence="1" id="KW-1133">Transmembrane helix</keyword>
<name>A0ABU7XAG8_9FIRM</name>
<feature type="transmembrane region" description="Helical" evidence="1">
    <location>
        <begin position="107"/>
        <end position="137"/>
    </location>
</feature>
<keyword evidence="1" id="KW-0472">Membrane</keyword>
<proteinExistence type="predicted"/>